<evidence type="ECO:0000256" key="1">
    <source>
        <dbReference type="SAM" id="MobiDB-lite"/>
    </source>
</evidence>
<protein>
    <submittedName>
        <fullName evidence="3">Uncharacterized protein</fullName>
    </submittedName>
</protein>
<dbReference type="AlphaFoldDB" id="A0AAW4FX44"/>
<keyword evidence="4" id="KW-1185">Reference proteome</keyword>
<feature type="region of interest" description="Disordered" evidence="1">
    <location>
        <begin position="184"/>
        <end position="208"/>
    </location>
</feature>
<name>A0AAW4FX44_9HYPH</name>
<proteinExistence type="predicted"/>
<reference evidence="3 4" key="1">
    <citation type="submission" date="2020-01" db="EMBL/GenBank/DDBJ databases">
        <title>Draft genome assembly of Ensifer adhaerens T173.</title>
        <authorList>
            <person name="Craig J.E."/>
            <person name="Stinchcombe J.R."/>
        </authorList>
    </citation>
    <scope>NUCLEOTIDE SEQUENCE [LARGE SCALE GENOMIC DNA]</scope>
    <source>
        <strain evidence="3 4">T173</strain>
    </source>
</reference>
<sequence length="208" mass="22814">MHTRIKQLKVISLAVTLLSVSATLLRADGEDPYAEPSPNYLRQFVQEGMKMFVLERFDAEGKLVARSMEKVDGKVGIDGPVKRTIGGREISLRGLNACPSEKVLYNRVQTWSCVDAARDYAKAVYNGRASVILCKTLLLSPPEGETIPASCFLLVGGKGEPFRTVNDDDSMVFLGLAAIGRTQDGRSRRPDLEESQSLSQSMGFRNAD</sequence>
<dbReference type="Proteomes" id="UP000744980">
    <property type="component" value="Unassembled WGS sequence"/>
</dbReference>
<keyword evidence="2" id="KW-0732">Signal</keyword>
<gene>
    <name evidence="3" type="ORF">GFB56_34750</name>
</gene>
<evidence type="ECO:0000313" key="4">
    <source>
        <dbReference type="Proteomes" id="UP000744980"/>
    </source>
</evidence>
<accession>A0AAW4FX44</accession>
<dbReference type="EMBL" id="WXFA01000058">
    <property type="protein sequence ID" value="MBM3095853.1"/>
    <property type="molecule type" value="Genomic_DNA"/>
</dbReference>
<organism evidence="3 4">
    <name type="scientific">Ensifer canadensis</name>
    <dbReference type="NCBI Taxonomy" id="555315"/>
    <lineage>
        <taxon>Bacteria</taxon>
        <taxon>Pseudomonadati</taxon>
        <taxon>Pseudomonadota</taxon>
        <taxon>Alphaproteobacteria</taxon>
        <taxon>Hyphomicrobiales</taxon>
        <taxon>Rhizobiaceae</taxon>
        <taxon>Sinorhizobium/Ensifer group</taxon>
        <taxon>Ensifer</taxon>
    </lineage>
</organism>
<feature type="chain" id="PRO_5043879208" evidence="2">
    <location>
        <begin position="28"/>
        <end position="208"/>
    </location>
</feature>
<evidence type="ECO:0000313" key="3">
    <source>
        <dbReference type="EMBL" id="MBM3095853.1"/>
    </source>
</evidence>
<evidence type="ECO:0000256" key="2">
    <source>
        <dbReference type="SAM" id="SignalP"/>
    </source>
</evidence>
<comment type="caution">
    <text evidence="3">The sequence shown here is derived from an EMBL/GenBank/DDBJ whole genome shotgun (WGS) entry which is preliminary data.</text>
</comment>
<dbReference type="RefSeq" id="WP_057216060.1">
    <property type="nucleotide sequence ID" value="NZ_CP083373.1"/>
</dbReference>
<feature type="signal peptide" evidence="2">
    <location>
        <begin position="1"/>
        <end position="27"/>
    </location>
</feature>
<feature type="compositionally biased region" description="Polar residues" evidence="1">
    <location>
        <begin position="195"/>
        <end position="208"/>
    </location>
</feature>